<feature type="domain" description="Peptidoglycan hydrolase PcsB coiled-coil" evidence="3">
    <location>
        <begin position="99"/>
        <end position="162"/>
    </location>
</feature>
<sequence length="373" mass="42602">MFKTKKTRVIMSFSFAILFTLLFLPLSMATEQADPFSEIQENLTGISQEERQIIENLFILVQEIEEMENEETELLLDLSVIEGELKVLENLTRNEELAYEERRDVLKHVLKSYQRRGPGSYLEIVLSSDSLSALLRRLNTLRDLTRNTGALLDELAESKEKLSIEKSKLTEKAMLVEAKQQELQQSIARNLQLQVEQEAYLASLEDQREYYQEHLSNIQSVWDELKLIFSASTKEFSRIIGEGNLPTDAMEISFTSLGIKGTIDEDVINALISEYLDVEELRFNFHPGMVQLKMPNQHLVLTGTFVIENGHTLKFVAEEGSFYGILLTSSAVKELFKEGALVLNLKPLLFGNTLRSVEVQEGSLELLSRLRLF</sequence>
<protein>
    <submittedName>
        <fullName evidence="4">Membrane-bound metallopeptidase-like protein</fullName>
    </submittedName>
</protein>
<dbReference type="Pfam" id="PF24568">
    <property type="entry name" value="CC_PcsB"/>
    <property type="match status" value="1"/>
</dbReference>
<feature type="coiled-coil region" evidence="2">
    <location>
        <begin position="141"/>
        <end position="196"/>
    </location>
</feature>
<dbReference type="OrthoDB" id="1706424at2"/>
<accession>A6TKM9</accession>
<evidence type="ECO:0000313" key="4">
    <source>
        <dbReference type="EMBL" id="ABR46747.1"/>
    </source>
</evidence>
<organism evidence="4 5">
    <name type="scientific">Alkaliphilus metalliredigens (strain QYMF)</name>
    <dbReference type="NCBI Taxonomy" id="293826"/>
    <lineage>
        <taxon>Bacteria</taxon>
        <taxon>Bacillati</taxon>
        <taxon>Bacillota</taxon>
        <taxon>Clostridia</taxon>
        <taxon>Peptostreptococcales</taxon>
        <taxon>Natronincolaceae</taxon>
        <taxon>Alkaliphilus</taxon>
    </lineage>
</organism>
<dbReference type="KEGG" id="amt:Amet_0520"/>
<dbReference type="eggNOG" id="COG4942">
    <property type="taxonomic scope" value="Bacteria"/>
</dbReference>
<reference evidence="5" key="1">
    <citation type="journal article" date="2016" name="Genome Announc.">
        <title>Complete genome sequence of Alkaliphilus metalliredigens strain QYMF, an alkaliphilic and metal-reducing bacterium isolated from borax-contaminated leachate ponds.</title>
        <authorList>
            <person name="Hwang C."/>
            <person name="Copeland A."/>
            <person name="Lucas S."/>
            <person name="Lapidus A."/>
            <person name="Barry K."/>
            <person name="Detter J.C."/>
            <person name="Glavina Del Rio T."/>
            <person name="Hammon N."/>
            <person name="Israni S."/>
            <person name="Dalin E."/>
            <person name="Tice H."/>
            <person name="Pitluck S."/>
            <person name="Chertkov O."/>
            <person name="Brettin T."/>
            <person name="Bruce D."/>
            <person name="Han C."/>
            <person name="Schmutz J."/>
            <person name="Larimer F."/>
            <person name="Land M.L."/>
            <person name="Hauser L."/>
            <person name="Kyrpides N."/>
            <person name="Mikhailova N."/>
            <person name="Ye Q."/>
            <person name="Zhou J."/>
            <person name="Richardson P."/>
            <person name="Fields M.W."/>
        </authorList>
    </citation>
    <scope>NUCLEOTIDE SEQUENCE [LARGE SCALE GENOMIC DNA]</scope>
    <source>
        <strain evidence="5">QYMF</strain>
    </source>
</reference>
<keyword evidence="5" id="KW-1185">Reference proteome</keyword>
<dbReference type="HOGENOM" id="CLU_741113_0_0_9"/>
<evidence type="ECO:0000259" key="3">
    <source>
        <dbReference type="Pfam" id="PF24568"/>
    </source>
</evidence>
<dbReference type="InterPro" id="IPR057309">
    <property type="entry name" value="PcsB_CC"/>
</dbReference>
<keyword evidence="2" id="KW-0175">Coiled coil</keyword>
<dbReference type="Gene3D" id="6.10.250.3150">
    <property type="match status" value="1"/>
</dbReference>
<proteinExistence type="predicted"/>
<keyword evidence="1" id="KW-0732">Signal</keyword>
<dbReference type="AlphaFoldDB" id="A6TKM9"/>
<dbReference type="EMBL" id="CP000724">
    <property type="protein sequence ID" value="ABR46747.1"/>
    <property type="molecule type" value="Genomic_DNA"/>
</dbReference>
<gene>
    <name evidence="4" type="ordered locus">Amet_0520</name>
</gene>
<evidence type="ECO:0000256" key="1">
    <source>
        <dbReference type="ARBA" id="ARBA00022729"/>
    </source>
</evidence>
<dbReference type="Proteomes" id="UP000001572">
    <property type="component" value="Chromosome"/>
</dbReference>
<name>A6TKM9_ALKMQ</name>
<dbReference type="RefSeq" id="WP_011971655.1">
    <property type="nucleotide sequence ID" value="NC_009633.1"/>
</dbReference>
<evidence type="ECO:0000256" key="2">
    <source>
        <dbReference type="SAM" id="Coils"/>
    </source>
</evidence>
<dbReference type="STRING" id="293826.Amet_0520"/>
<evidence type="ECO:0000313" key="5">
    <source>
        <dbReference type="Proteomes" id="UP000001572"/>
    </source>
</evidence>